<protein>
    <submittedName>
        <fullName evidence="4">Xanthine dehydrogenase family protein molybdopterin-binding subunit</fullName>
    </submittedName>
</protein>
<dbReference type="InterPro" id="IPR000674">
    <property type="entry name" value="Ald_Oxase/Xan_DH_a/b"/>
</dbReference>
<dbReference type="InterPro" id="IPR008274">
    <property type="entry name" value="AldOxase/xan_DH_MoCoBD1"/>
</dbReference>
<dbReference type="GO" id="GO:0016491">
    <property type="term" value="F:oxidoreductase activity"/>
    <property type="evidence" value="ECO:0007669"/>
    <property type="project" value="UniProtKB-KW"/>
</dbReference>
<feature type="domain" description="PI-PLC Y-box" evidence="3">
    <location>
        <begin position="620"/>
        <end position="668"/>
    </location>
</feature>
<dbReference type="InterPro" id="IPR036856">
    <property type="entry name" value="Ald_Oxase/Xan_DH_a/b_sf"/>
</dbReference>
<dbReference type="GO" id="GO:0005506">
    <property type="term" value="F:iron ion binding"/>
    <property type="evidence" value="ECO:0007669"/>
    <property type="project" value="InterPro"/>
</dbReference>
<gene>
    <name evidence="4" type="ORF">H9895_04030</name>
</gene>
<organism evidence="4 5">
    <name type="scientific">Candidatus Pseudogracilibacillus intestinigallinarum</name>
    <dbReference type="NCBI Taxonomy" id="2838742"/>
    <lineage>
        <taxon>Bacteria</taxon>
        <taxon>Bacillati</taxon>
        <taxon>Bacillota</taxon>
        <taxon>Bacilli</taxon>
        <taxon>Bacillales</taxon>
        <taxon>Bacillaceae</taxon>
        <taxon>Pseudogracilibacillus</taxon>
    </lineage>
</organism>
<evidence type="ECO:0000256" key="1">
    <source>
        <dbReference type="ARBA" id="ARBA00022505"/>
    </source>
</evidence>
<dbReference type="SMART" id="SM01008">
    <property type="entry name" value="Ald_Xan_dh_C"/>
    <property type="match status" value="1"/>
</dbReference>
<keyword evidence="2" id="KW-0560">Oxidoreductase</keyword>
<keyword evidence="1" id="KW-0500">Molybdenum</keyword>
<dbReference type="Gene3D" id="3.30.365.10">
    <property type="entry name" value="Aldehyde oxidase/xanthine dehydrogenase, molybdopterin binding domain"/>
    <property type="match status" value="4"/>
</dbReference>
<dbReference type="PROSITE" id="PS50008">
    <property type="entry name" value="PIPLC_Y_DOMAIN"/>
    <property type="match status" value="1"/>
</dbReference>
<proteinExistence type="predicted"/>
<accession>A0A9D1TKC9</accession>
<evidence type="ECO:0000256" key="2">
    <source>
        <dbReference type="ARBA" id="ARBA00023002"/>
    </source>
</evidence>
<dbReference type="PANTHER" id="PTHR11908:SF132">
    <property type="entry name" value="ALDEHYDE OXIDASE 1-RELATED"/>
    <property type="match status" value="1"/>
</dbReference>
<dbReference type="GO" id="GO:0035556">
    <property type="term" value="P:intracellular signal transduction"/>
    <property type="evidence" value="ECO:0007669"/>
    <property type="project" value="InterPro"/>
</dbReference>
<dbReference type="SUPFAM" id="SSF54665">
    <property type="entry name" value="CO dehydrogenase molybdoprotein N-domain-like"/>
    <property type="match status" value="1"/>
</dbReference>
<dbReference type="InterPro" id="IPR046867">
    <property type="entry name" value="AldOxase/xan_DH_MoCoBD2"/>
</dbReference>
<dbReference type="AlphaFoldDB" id="A0A9D1TKC9"/>
<evidence type="ECO:0000313" key="4">
    <source>
        <dbReference type="EMBL" id="HIV74232.1"/>
    </source>
</evidence>
<dbReference type="Pfam" id="PF20256">
    <property type="entry name" value="MoCoBD_2"/>
    <property type="match status" value="1"/>
</dbReference>
<name>A0A9D1TKC9_9BACI</name>
<dbReference type="SUPFAM" id="SSF56003">
    <property type="entry name" value="Molybdenum cofactor-binding domain"/>
    <property type="match status" value="1"/>
</dbReference>
<dbReference type="Pfam" id="PF02738">
    <property type="entry name" value="MoCoBD_1"/>
    <property type="match status" value="1"/>
</dbReference>
<dbReference type="GO" id="GO:0006629">
    <property type="term" value="P:lipid metabolic process"/>
    <property type="evidence" value="ECO:0007669"/>
    <property type="project" value="InterPro"/>
</dbReference>
<dbReference type="InterPro" id="IPR016208">
    <property type="entry name" value="Ald_Oxase/xanthine_DH-like"/>
</dbReference>
<evidence type="ECO:0000313" key="5">
    <source>
        <dbReference type="Proteomes" id="UP000823937"/>
    </source>
</evidence>
<dbReference type="EMBL" id="DXHX01000056">
    <property type="protein sequence ID" value="HIV74232.1"/>
    <property type="molecule type" value="Genomic_DNA"/>
</dbReference>
<reference evidence="4" key="1">
    <citation type="journal article" date="2021" name="PeerJ">
        <title>Extensive microbial diversity within the chicken gut microbiome revealed by metagenomics and culture.</title>
        <authorList>
            <person name="Gilroy R."/>
            <person name="Ravi A."/>
            <person name="Getino M."/>
            <person name="Pursley I."/>
            <person name="Horton D.L."/>
            <person name="Alikhan N.F."/>
            <person name="Baker D."/>
            <person name="Gharbi K."/>
            <person name="Hall N."/>
            <person name="Watson M."/>
            <person name="Adriaenssens E.M."/>
            <person name="Foster-Nyarko E."/>
            <person name="Jarju S."/>
            <person name="Secka A."/>
            <person name="Antonio M."/>
            <person name="Oren A."/>
            <person name="Chaudhuri R.R."/>
            <person name="La Ragione R."/>
            <person name="Hildebrand F."/>
            <person name="Pallen M.J."/>
        </authorList>
    </citation>
    <scope>NUCLEOTIDE SEQUENCE</scope>
    <source>
        <strain evidence="4">CHK169-2315</strain>
    </source>
</reference>
<dbReference type="Proteomes" id="UP000823937">
    <property type="component" value="Unassembled WGS sequence"/>
</dbReference>
<dbReference type="InterPro" id="IPR037165">
    <property type="entry name" value="AldOxase/xan_DH_Mopterin-bd_sf"/>
</dbReference>
<comment type="caution">
    <text evidence="4">The sequence shown here is derived from an EMBL/GenBank/DDBJ whole genome shotgun (WGS) entry which is preliminary data.</text>
</comment>
<evidence type="ECO:0000259" key="3">
    <source>
        <dbReference type="PROSITE" id="PS50008"/>
    </source>
</evidence>
<dbReference type="InterPro" id="IPR001711">
    <property type="entry name" value="PLipase_C_Pinositol-sp_Y"/>
</dbReference>
<dbReference type="GO" id="GO:0004435">
    <property type="term" value="F:phosphatidylinositol-4,5-bisphosphate phospholipase C activity"/>
    <property type="evidence" value="ECO:0007669"/>
    <property type="project" value="InterPro"/>
</dbReference>
<dbReference type="Pfam" id="PF01315">
    <property type="entry name" value="Ald_Xan_dh_C"/>
    <property type="match status" value="1"/>
</dbReference>
<dbReference type="PANTHER" id="PTHR11908">
    <property type="entry name" value="XANTHINE DEHYDROGENASE"/>
    <property type="match status" value="1"/>
</dbReference>
<dbReference type="Gene3D" id="3.90.1170.50">
    <property type="entry name" value="Aldehyde oxidase/xanthine dehydrogenase, a/b hammerhead"/>
    <property type="match status" value="1"/>
</dbReference>
<sequence>MIRQSVPRIEGNNKVTGAAKYTADNIQNGMLHARLVTSSHAHANIISIDTSKALKCSGVRAILTGKDCPVLVGSTVEDRPILAQEKVRYFGEPIAVVVADSEHEAQHACNVVHVKYDPLPNLSTVHEAMTTKQTRIHENFEHYTQLKNIRPKPKQNIANHVKIRKGNMKTGETESHVVVETTVSLPQSDHAAMETRTAKVEILPNGVVHVHSSSQAPFVIKQMISKYFMIEQNKVIVHTPFVGGAFGGKASIQLEFIAYIASKAVGGRMVAINNPREVDMVTSPVHIGMDATVKLGATIDGKLTMANIQLFFNAGAYVDESSDITNSAALNCTGPYNIKHVTCDSYCIYTNNPYATSFRGYGHGELIFAIERAIDLLAKKLRIDAITLRLKNTIKPGDTTPSQALLTKGNIGNVTSCLERVKKLIQWEEGQVTQISQNIVRAKGIACLWKASMSPTNASAGAIITFNKDGSINLNIGVVEIGNGTKTVLAQILAESLQVHESKINVNMEINTQTSPKHWKTVASTATHMVGNAVLEAAEDVKKQLKYNASFALHSRPEHLEVKNAKVYIKSNPKKYVNISDVCFGYQLTNGNTVGTFVIGHGGFIMEHLTKMNMVNGQTKPAPFWTVGAQAVEVELQTDTFYYDIIRAVTVMDAGTILNPMGAKGQVMGAMKMGLSMASREGFIYNNVGQVLNNQFRSYHMLRFGENPVYTVEFIETPQADGPYGARGLAEHGIVGMSGALANSLSAAVDTPLNQLPLYPEYIWQQKRRYKNDCN</sequence>
<reference evidence="4" key="2">
    <citation type="submission" date="2021-04" db="EMBL/GenBank/DDBJ databases">
        <authorList>
            <person name="Gilroy R."/>
        </authorList>
    </citation>
    <scope>NUCLEOTIDE SEQUENCE</scope>
    <source>
        <strain evidence="4">CHK169-2315</strain>
    </source>
</reference>